<evidence type="ECO:0000256" key="2">
    <source>
        <dbReference type="ARBA" id="ARBA00022540"/>
    </source>
</evidence>
<dbReference type="InterPro" id="IPR023398">
    <property type="entry name" value="TIF_eIF4e-like"/>
</dbReference>
<dbReference type="GO" id="GO:0000340">
    <property type="term" value="F:RNA 7-methylguanosine cap binding"/>
    <property type="evidence" value="ECO:0007669"/>
    <property type="project" value="TreeGrafter"/>
</dbReference>
<sequence>LNYGVADLTVAEMTDAQLEAQTSPAAAVDNADVPGNATSSGVDGSAAAVPSEDLPLQEPWTLWYDAPSKTKPVVWGESLVQVHTFDSIGGFWSLFNNLVPPSRLTQGSYYHVFRAGTKPEWEDARNEAGGKWVLSVQRQMVQKLNEIWLHTVMAMIGENFNEYSDHICGAVISVRPQKDRIALWTKTASDEAAVIAIGKQWKSLLNLGDGFRITYQAHKESMKTNKNRGGSLYEC</sequence>
<dbReference type="GO" id="GO:0016281">
    <property type="term" value="C:eukaryotic translation initiation factor 4F complex"/>
    <property type="evidence" value="ECO:0007669"/>
    <property type="project" value="TreeGrafter"/>
</dbReference>
<evidence type="ECO:0000256" key="1">
    <source>
        <dbReference type="ARBA" id="ARBA00009860"/>
    </source>
</evidence>
<evidence type="ECO:0000256" key="7">
    <source>
        <dbReference type="SAM" id="MobiDB-lite"/>
    </source>
</evidence>
<keyword evidence="2 6" id="KW-0396">Initiation factor</keyword>
<dbReference type="EMBL" id="CDSF01000079">
    <property type="protein sequence ID" value="CEO97377.1"/>
    <property type="molecule type" value="Genomic_DNA"/>
</dbReference>
<dbReference type="SUPFAM" id="SSF55418">
    <property type="entry name" value="eIF4e-like"/>
    <property type="match status" value="1"/>
</dbReference>
<dbReference type="Pfam" id="PF01652">
    <property type="entry name" value="IF4E"/>
    <property type="match status" value="1"/>
</dbReference>
<keyword evidence="9" id="KW-1185">Reference proteome</keyword>
<dbReference type="GO" id="GO:0003743">
    <property type="term" value="F:translation initiation factor activity"/>
    <property type="evidence" value="ECO:0007669"/>
    <property type="project" value="UniProtKB-KW"/>
</dbReference>
<feature type="region of interest" description="Disordered" evidence="7">
    <location>
        <begin position="21"/>
        <end position="50"/>
    </location>
</feature>
<dbReference type="OrthoDB" id="590761at2759"/>
<dbReference type="Gene3D" id="3.30.760.10">
    <property type="entry name" value="RNA Cap, Translation Initiation Factor Eif4e"/>
    <property type="match status" value="1"/>
</dbReference>
<evidence type="ECO:0008006" key="10">
    <source>
        <dbReference type="Google" id="ProtNLM"/>
    </source>
</evidence>
<evidence type="ECO:0000313" key="8">
    <source>
        <dbReference type="EMBL" id="CEO97377.1"/>
    </source>
</evidence>
<dbReference type="GO" id="GO:0006417">
    <property type="term" value="P:regulation of translation"/>
    <property type="evidence" value="ECO:0007669"/>
    <property type="project" value="UniProtKB-KW"/>
</dbReference>
<evidence type="ECO:0000313" key="9">
    <source>
        <dbReference type="Proteomes" id="UP000039324"/>
    </source>
</evidence>
<dbReference type="PANTHER" id="PTHR11960:SF8">
    <property type="entry name" value="EUKARYOTIC TRANSLATION INITIATION FACTOR 4E1-RELATED"/>
    <property type="match status" value="1"/>
</dbReference>
<evidence type="ECO:0000256" key="4">
    <source>
        <dbReference type="ARBA" id="ARBA00022884"/>
    </source>
</evidence>
<dbReference type="STRING" id="37360.A0A0G4IQ87"/>
<dbReference type="InterPro" id="IPR001040">
    <property type="entry name" value="TIF_eIF_4E"/>
</dbReference>
<evidence type="ECO:0000256" key="3">
    <source>
        <dbReference type="ARBA" id="ARBA00022845"/>
    </source>
</evidence>
<feature type="non-terminal residue" evidence="8">
    <location>
        <position position="1"/>
    </location>
</feature>
<gene>
    <name evidence="8" type="ORF">PBRA_000722</name>
</gene>
<reference evidence="8 9" key="1">
    <citation type="submission" date="2015-02" db="EMBL/GenBank/DDBJ databases">
        <authorList>
            <person name="Chooi Y.-H."/>
        </authorList>
    </citation>
    <scope>NUCLEOTIDE SEQUENCE [LARGE SCALE GENOMIC DNA]</scope>
    <source>
        <strain evidence="8">E3</strain>
    </source>
</reference>
<keyword evidence="4 6" id="KW-0694">RNA-binding</keyword>
<keyword evidence="5 6" id="KW-0648">Protein biosynthesis</keyword>
<organism evidence="8 9">
    <name type="scientific">Plasmodiophora brassicae</name>
    <name type="common">Clubroot disease agent</name>
    <dbReference type="NCBI Taxonomy" id="37360"/>
    <lineage>
        <taxon>Eukaryota</taxon>
        <taxon>Sar</taxon>
        <taxon>Rhizaria</taxon>
        <taxon>Endomyxa</taxon>
        <taxon>Phytomyxea</taxon>
        <taxon>Plasmodiophorida</taxon>
        <taxon>Plasmodiophoridae</taxon>
        <taxon>Plasmodiophora</taxon>
    </lineage>
</organism>
<protein>
    <recommendedName>
        <fullName evidence="10">Eukaryotic translation initiation factor 4E</fullName>
    </recommendedName>
</protein>
<name>A0A0G4IQ87_PLABS</name>
<dbReference type="OMA" id="EIYQVEY"/>
<keyword evidence="3" id="KW-0810">Translation regulation</keyword>
<dbReference type="PANTHER" id="PTHR11960">
    <property type="entry name" value="EUKARYOTIC TRANSLATION INITIATION FACTOR 4E RELATED"/>
    <property type="match status" value="1"/>
</dbReference>
<evidence type="ECO:0000256" key="6">
    <source>
        <dbReference type="RuleBase" id="RU004374"/>
    </source>
</evidence>
<proteinExistence type="inferred from homology"/>
<dbReference type="AlphaFoldDB" id="A0A0G4IQ87"/>
<dbReference type="Proteomes" id="UP000039324">
    <property type="component" value="Unassembled WGS sequence"/>
</dbReference>
<accession>A0A0G4IQ87</accession>
<comment type="similarity">
    <text evidence="1 6">Belongs to the eukaryotic initiation factor 4E family.</text>
</comment>
<evidence type="ECO:0000256" key="5">
    <source>
        <dbReference type="ARBA" id="ARBA00022917"/>
    </source>
</evidence>